<dbReference type="HOGENOM" id="CLU_3355553_0_0_6"/>
<evidence type="ECO:0000313" key="2">
    <source>
        <dbReference type="Proteomes" id="UP000000547"/>
    </source>
</evidence>
<organism evidence="1 2">
    <name type="scientific">Colwellia psychrerythraea (strain 34H / ATCC BAA-681)</name>
    <name type="common">Vibrio psychroerythus</name>
    <dbReference type="NCBI Taxonomy" id="167879"/>
    <lineage>
        <taxon>Bacteria</taxon>
        <taxon>Pseudomonadati</taxon>
        <taxon>Pseudomonadota</taxon>
        <taxon>Gammaproteobacteria</taxon>
        <taxon>Alteromonadales</taxon>
        <taxon>Colwelliaceae</taxon>
        <taxon>Colwellia</taxon>
    </lineage>
</organism>
<dbReference type="AlphaFoldDB" id="Q48A97"/>
<accession>Q48A97</accession>
<dbReference type="KEGG" id="cps:CPS_0249"/>
<evidence type="ECO:0000313" key="1">
    <source>
        <dbReference type="EMBL" id="AAZ28593.1"/>
    </source>
</evidence>
<dbReference type="EMBL" id="CP000083">
    <property type="protein sequence ID" value="AAZ28593.1"/>
    <property type="molecule type" value="Genomic_DNA"/>
</dbReference>
<sequence>MSSTRIASANVNIKIKPYKNNLAYEDKLSNMAKKLR</sequence>
<dbReference type="STRING" id="167879.CPS_0249"/>
<name>Q48A97_COLP3</name>
<reference evidence="1" key="1">
    <citation type="journal article" date="2005" name="Proc. Natl. Acad. Sci. U.S.A.">
        <title>The psychrophilic lifestyle as revealed by the genome sequence of Colwellia psychrerythraea 34H through genomic and proteomic analyses.</title>
        <authorList>
            <person name="Methe B.A."/>
            <person name="Nelson K.E."/>
            <person name="Deming J.W."/>
            <person name="Momen B."/>
            <person name="Melamud E."/>
            <person name="Zhang X."/>
            <person name="Moult J."/>
            <person name="Madupu R."/>
            <person name="Nelson W.C."/>
            <person name="Dodson R.J."/>
            <person name="Brinkac L.M."/>
            <person name="Daugherty S.C."/>
            <person name="Durkin A.S."/>
            <person name="DeBoy R.T."/>
            <person name="Kolonay J.F."/>
            <person name="Sullivan S.A."/>
            <person name="Zhou L."/>
            <person name="Davidsen T.M."/>
            <person name="Wu M."/>
            <person name="Huston A.L."/>
            <person name="Lewis M."/>
            <person name="Weaver B."/>
            <person name="Weidman J.F."/>
            <person name="Khouri H."/>
            <person name="Utterback T.R."/>
            <person name="Feldblyum T.V."/>
            <person name="Fraser C.M."/>
        </authorList>
    </citation>
    <scope>NUCLEOTIDE SEQUENCE [LARGE SCALE GENOMIC DNA]</scope>
    <source>
        <strain evidence="1">34H</strain>
    </source>
</reference>
<dbReference type="Proteomes" id="UP000000547">
    <property type="component" value="Chromosome"/>
</dbReference>
<gene>
    <name evidence="1" type="ordered locus">CPS_0249</name>
</gene>
<protein>
    <submittedName>
        <fullName evidence="1">Uncharacterized protein</fullName>
    </submittedName>
</protein>
<proteinExistence type="predicted"/>